<feature type="region of interest" description="Disordered" evidence="1">
    <location>
        <begin position="211"/>
        <end position="233"/>
    </location>
</feature>
<feature type="compositionally biased region" description="Polar residues" evidence="1">
    <location>
        <begin position="42"/>
        <end position="51"/>
    </location>
</feature>
<sequence>MPTLGTVGTLEEDSYRTTVEESTIPIDPLILDDEGPSEATEQRPTVDQTGNCSLDGQGTTYPFPEPLVVIQNHPDRHLESVECPAFREAKVYSYDRAHSCERSQEVRPTRQSCQPDVPSCDGRAQSPHNGRPSHSRARKRKCGRTLRPDRRPTKRLRATAVVYEKEGSFSTLSSHFSASPVAERLQFLSWLFEGALPRCMSDLKRTADIAPPTVEKEGGGLRSSRRLTRSRERVPAIDNSDMRRLSSRKGMPWLPEEEDLLVKLRREQGLPWSVVARLFSEQYSGRSQGSIQVYWSTHLKDKWK</sequence>
<dbReference type="OrthoDB" id="2143914at2759"/>
<dbReference type="EMBL" id="DS499602">
    <property type="protein sequence ID" value="EDP47804.1"/>
    <property type="molecule type" value="Genomic_DNA"/>
</dbReference>
<dbReference type="PhylomeDB" id="B0YDS0"/>
<reference evidence="3 4" key="1">
    <citation type="journal article" date="2008" name="PLoS Genet.">
        <title>Genomic islands in the pathogenic filamentous fungus Aspergillus fumigatus.</title>
        <authorList>
            <person name="Fedorova N.D."/>
            <person name="Khaldi N."/>
            <person name="Joardar V.S."/>
            <person name="Maiti R."/>
            <person name="Amedeo P."/>
            <person name="Anderson M.J."/>
            <person name="Crabtree J."/>
            <person name="Silva J.C."/>
            <person name="Badger J.H."/>
            <person name="Albarraq A."/>
            <person name="Angiuoli S."/>
            <person name="Bussey H."/>
            <person name="Bowyer P."/>
            <person name="Cotty P.J."/>
            <person name="Dyer P.S."/>
            <person name="Egan A."/>
            <person name="Galens K."/>
            <person name="Fraser-Liggett C.M."/>
            <person name="Haas B.J."/>
            <person name="Inman J.M."/>
            <person name="Kent R."/>
            <person name="Lemieux S."/>
            <person name="Malavazi I."/>
            <person name="Orvis J."/>
            <person name="Roemer T."/>
            <person name="Ronning C.M."/>
            <person name="Sundaram J.P."/>
            <person name="Sutton G."/>
            <person name="Turner G."/>
            <person name="Venter J.C."/>
            <person name="White O.R."/>
            <person name="Whitty B.R."/>
            <person name="Youngman P."/>
            <person name="Wolfe K.H."/>
            <person name="Goldman G.H."/>
            <person name="Wortman J.R."/>
            <person name="Jiang B."/>
            <person name="Denning D.W."/>
            <person name="Nierman W.C."/>
        </authorList>
    </citation>
    <scope>NUCLEOTIDE SEQUENCE [LARGE SCALE GENOMIC DNA]</scope>
    <source>
        <strain evidence="4">CBS 144.89 / FGSC A1163 / CEA10</strain>
    </source>
</reference>
<name>B0YDS0_ASPFC</name>
<dbReference type="HOGENOM" id="CLU_915199_0_0_1"/>
<feature type="region of interest" description="Disordered" evidence="1">
    <location>
        <begin position="100"/>
        <end position="158"/>
    </location>
</feature>
<dbReference type="Gene3D" id="1.10.10.60">
    <property type="entry name" value="Homeodomain-like"/>
    <property type="match status" value="1"/>
</dbReference>
<evidence type="ECO:0000313" key="4">
    <source>
        <dbReference type="Proteomes" id="UP000001699"/>
    </source>
</evidence>
<dbReference type="Pfam" id="PF00249">
    <property type="entry name" value="Myb_DNA-binding"/>
    <property type="match status" value="1"/>
</dbReference>
<evidence type="ECO:0000256" key="1">
    <source>
        <dbReference type="SAM" id="MobiDB-lite"/>
    </source>
</evidence>
<dbReference type="SUPFAM" id="SSF46689">
    <property type="entry name" value="Homeodomain-like"/>
    <property type="match status" value="1"/>
</dbReference>
<dbReference type="PROSITE" id="PS50090">
    <property type="entry name" value="MYB_LIKE"/>
    <property type="match status" value="1"/>
</dbReference>
<proteinExistence type="predicted"/>
<evidence type="ECO:0000313" key="3">
    <source>
        <dbReference type="EMBL" id="EDP47804.1"/>
    </source>
</evidence>
<dbReference type="InterPro" id="IPR001005">
    <property type="entry name" value="SANT/Myb"/>
</dbReference>
<dbReference type="CDD" id="cd00167">
    <property type="entry name" value="SANT"/>
    <property type="match status" value="1"/>
</dbReference>
<dbReference type="AlphaFoldDB" id="B0YDS0"/>
<protein>
    <recommendedName>
        <fullName evidence="2">Myb-like domain-containing protein</fullName>
    </recommendedName>
</protein>
<feature type="region of interest" description="Disordered" evidence="1">
    <location>
        <begin position="1"/>
        <end position="51"/>
    </location>
</feature>
<dbReference type="Proteomes" id="UP000001699">
    <property type="component" value="Unassembled WGS sequence"/>
</dbReference>
<keyword evidence="4" id="KW-1185">Reference proteome</keyword>
<feature type="compositionally biased region" description="Basic residues" evidence="1">
    <location>
        <begin position="131"/>
        <end position="144"/>
    </location>
</feature>
<dbReference type="SMART" id="SM00717">
    <property type="entry name" value="SANT"/>
    <property type="match status" value="1"/>
</dbReference>
<gene>
    <name evidence="3" type="ORF">AFUB_096570</name>
</gene>
<evidence type="ECO:0000259" key="2">
    <source>
        <dbReference type="PROSITE" id="PS50090"/>
    </source>
</evidence>
<dbReference type="InterPro" id="IPR009057">
    <property type="entry name" value="Homeodomain-like_sf"/>
</dbReference>
<feature type="domain" description="Myb-like" evidence="2">
    <location>
        <begin position="245"/>
        <end position="299"/>
    </location>
</feature>
<accession>B0YDS0</accession>
<organism evidence="3 4">
    <name type="scientific">Aspergillus fumigatus (strain CBS 144.89 / FGSC A1163 / CEA10)</name>
    <name type="common">Neosartorya fumigata</name>
    <dbReference type="NCBI Taxonomy" id="451804"/>
    <lineage>
        <taxon>Eukaryota</taxon>
        <taxon>Fungi</taxon>
        <taxon>Dikarya</taxon>
        <taxon>Ascomycota</taxon>
        <taxon>Pezizomycotina</taxon>
        <taxon>Eurotiomycetes</taxon>
        <taxon>Eurotiomycetidae</taxon>
        <taxon>Eurotiales</taxon>
        <taxon>Aspergillaceae</taxon>
        <taxon>Aspergillus</taxon>
        <taxon>Aspergillus subgen. Fumigati</taxon>
    </lineage>
</organism>